<dbReference type="OrthoDB" id="9769602at2"/>
<reference evidence="6 7" key="1">
    <citation type="submission" date="2019-03" db="EMBL/GenBank/DDBJ databases">
        <authorList>
            <person name="Gonzalez-Pimentel J.L."/>
        </authorList>
    </citation>
    <scope>NUCLEOTIDE SEQUENCE [LARGE SCALE GENOMIC DNA]</scope>
    <source>
        <strain evidence="6 7">JCM 31289</strain>
    </source>
</reference>
<gene>
    <name evidence="6" type="ORF">E4099_20770</name>
</gene>
<accession>A0A4Z0GZY4</accession>
<feature type="region of interest" description="Disordered" evidence="4">
    <location>
        <begin position="1"/>
        <end position="20"/>
    </location>
</feature>
<dbReference type="CDD" id="cd02440">
    <property type="entry name" value="AdoMet_MTases"/>
    <property type="match status" value="1"/>
</dbReference>
<dbReference type="EMBL" id="SRID01000213">
    <property type="protein sequence ID" value="TGB02058.1"/>
    <property type="molecule type" value="Genomic_DNA"/>
</dbReference>
<keyword evidence="3" id="KW-0949">S-adenosyl-L-methionine</keyword>
<evidence type="ECO:0000256" key="3">
    <source>
        <dbReference type="ARBA" id="ARBA00022691"/>
    </source>
</evidence>
<sequence>MDTSRNGIASTTEAEAPESQSVGTYYDHRIFDIMAQLGDGNLHYGYWLDENDQSTLEEAMEQMTAQMIRRLAPNSGDRILDVGCGNGTPALRLARACDVEVVGISVSERQVARANERARSAGLADRVRFERVDAMRLPYAADFFDGAWAIESMFHMPDKARVLSQIARVLRPEGRFPIADLVYRKLSAGTSPLAEAGYTSVYASLTEFDAYAELVEGAGLIPLEVTDITERTARSNACFADWMRTQRDQYVELFGAAGFDMLLANQEAMAHIPDLGYAMVTARHP</sequence>
<dbReference type="PANTHER" id="PTHR44068:SF11">
    <property type="entry name" value="GERANYL DIPHOSPHATE 2-C-METHYLTRANSFERASE"/>
    <property type="match status" value="1"/>
</dbReference>
<evidence type="ECO:0000259" key="5">
    <source>
        <dbReference type="SMART" id="SM00828"/>
    </source>
</evidence>
<dbReference type="InterPro" id="IPR020803">
    <property type="entry name" value="MeTfrase_dom"/>
</dbReference>
<keyword evidence="7" id="KW-1185">Reference proteome</keyword>
<proteinExistence type="predicted"/>
<keyword evidence="1 6" id="KW-0489">Methyltransferase</keyword>
<dbReference type="InterPro" id="IPR041698">
    <property type="entry name" value="Methyltransf_25"/>
</dbReference>
<evidence type="ECO:0000256" key="4">
    <source>
        <dbReference type="SAM" id="MobiDB-lite"/>
    </source>
</evidence>
<dbReference type="Proteomes" id="UP000297948">
    <property type="component" value="Unassembled WGS sequence"/>
</dbReference>
<evidence type="ECO:0000256" key="1">
    <source>
        <dbReference type="ARBA" id="ARBA00022603"/>
    </source>
</evidence>
<dbReference type="PANTHER" id="PTHR44068">
    <property type="entry name" value="ZGC:194242"/>
    <property type="match status" value="1"/>
</dbReference>
<dbReference type="SMART" id="SM00828">
    <property type="entry name" value="PKS_MT"/>
    <property type="match status" value="1"/>
</dbReference>
<dbReference type="RefSeq" id="WP_135340602.1">
    <property type="nucleotide sequence ID" value="NZ_JBHLTX010000055.1"/>
</dbReference>
<dbReference type="SUPFAM" id="SSF53335">
    <property type="entry name" value="S-adenosyl-L-methionine-dependent methyltransferases"/>
    <property type="match status" value="1"/>
</dbReference>
<evidence type="ECO:0000256" key="2">
    <source>
        <dbReference type="ARBA" id="ARBA00022679"/>
    </source>
</evidence>
<dbReference type="GO" id="GO:0032259">
    <property type="term" value="P:methylation"/>
    <property type="evidence" value="ECO:0007669"/>
    <property type="project" value="UniProtKB-KW"/>
</dbReference>
<protein>
    <submittedName>
        <fullName evidence="6">Methyltransferase domain-containing protein</fullName>
    </submittedName>
</protein>
<dbReference type="InterPro" id="IPR029063">
    <property type="entry name" value="SAM-dependent_MTases_sf"/>
</dbReference>
<name>A0A4Z0GZY4_9ACTN</name>
<dbReference type="AlphaFoldDB" id="A0A4Z0GZY4"/>
<dbReference type="GO" id="GO:0008168">
    <property type="term" value="F:methyltransferase activity"/>
    <property type="evidence" value="ECO:0007669"/>
    <property type="project" value="UniProtKB-KW"/>
</dbReference>
<dbReference type="Gene3D" id="3.40.50.150">
    <property type="entry name" value="Vaccinia Virus protein VP39"/>
    <property type="match status" value="1"/>
</dbReference>
<evidence type="ECO:0000313" key="6">
    <source>
        <dbReference type="EMBL" id="TGB02058.1"/>
    </source>
</evidence>
<keyword evidence="2 6" id="KW-0808">Transferase</keyword>
<organism evidence="6 7">
    <name type="scientific">Streptomyces palmae</name>
    <dbReference type="NCBI Taxonomy" id="1701085"/>
    <lineage>
        <taxon>Bacteria</taxon>
        <taxon>Bacillati</taxon>
        <taxon>Actinomycetota</taxon>
        <taxon>Actinomycetes</taxon>
        <taxon>Kitasatosporales</taxon>
        <taxon>Streptomycetaceae</taxon>
        <taxon>Streptomyces</taxon>
    </lineage>
</organism>
<feature type="domain" description="Polyketide synthase-like methyltransferase" evidence="5">
    <location>
        <begin position="47"/>
        <end position="285"/>
    </location>
</feature>
<dbReference type="Pfam" id="PF13649">
    <property type="entry name" value="Methyltransf_25"/>
    <property type="match status" value="1"/>
</dbReference>
<evidence type="ECO:0000313" key="7">
    <source>
        <dbReference type="Proteomes" id="UP000297948"/>
    </source>
</evidence>
<dbReference type="InterPro" id="IPR050447">
    <property type="entry name" value="Erg6_SMT_methyltransf"/>
</dbReference>
<comment type="caution">
    <text evidence="6">The sequence shown here is derived from an EMBL/GenBank/DDBJ whole genome shotgun (WGS) entry which is preliminary data.</text>
</comment>